<evidence type="ECO:0000313" key="3">
    <source>
        <dbReference type="Proteomes" id="UP000283509"/>
    </source>
</evidence>
<feature type="compositionally biased region" description="Pro residues" evidence="1">
    <location>
        <begin position="33"/>
        <end position="42"/>
    </location>
</feature>
<sequence>CTRSSTSPPPPLLPSPSHYPLLQPLPTLLPSTLPHPSPFPNPLPFTYPHQPPYPVPFPPLPTLHPLPSPTLYLPHPPTLHPSPTPYPAPSSSPTPCTLPLPPTLHPLPTPLPCTLPHPPTLHPSPPPLPTLPTPPTLYPSPPPYPALPLPPPPPPLAGAARKKEILGELQGAPARPTSRCLAQQLHSGRVIKKMKCSAPAADAFLMPRTSSGPLTARRSARDALRNRLVGFGANSPRDQLSRGEQTSLTLLCCPGSSALAGRRRRRRRAGSWTAFGRGQGRGVPGEAREARDRNGALCPRCAREPRHKSRVCVRGRNQYDTKVGVISAGLVELMAGPVGAYCTKNAGLCPNQTLPLVMDGARLPATLLSALSPRPPLPLLSPAPCHPPPRPPPSLPSRTPAPLPAIPRPRPRPRRAVFRAALKGFVRGSLGGRVCCLAALFSHRLDVVTGRPRAIMMDLSA</sequence>
<feature type="compositionally biased region" description="Pro residues" evidence="1">
    <location>
        <begin position="379"/>
        <end position="408"/>
    </location>
</feature>
<feature type="region of interest" description="Disordered" evidence="1">
    <location>
        <begin position="379"/>
        <end position="411"/>
    </location>
</feature>
<dbReference type="Proteomes" id="UP000283509">
    <property type="component" value="Unassembled WGS sequence"/>
</dbReference>
<name>A0A3R7MLU1_PENVA</name>
<feature type="compositionally biased region" description="Low complexity" evidence="1">
    <location>
        <begin position="15"/>
        <end position="32"/>
    </location>
</feature>
<protein>
    <submittedName>
        <fullName evidence="2">Uncharacterized protein</fullName>
    </submittedName>
</protein>
<accession>A0A3R7MLU1</accession>
<organism evidence="2 3">
    <name type="scientific">Penaeus vannamei</name>
    <name type="common">Whiteleg shrimp</name>
    <name type="synonym">Litopenaeus vannamei</name>
    <dbReference type="NCBI Taxonomy" id="6689"/>
    <lineage>
        <taxon>Eukaryota</taxon>
        <taxon>Metazoa</taxon>
        <taxon>Ecdysozoa</taxon>
        <taxon>Arthropoda</taxon>
        <taxon>Crustacea</taxon>
        <taxon>Multicrustacea</taxon>
        <taxon>Malacostraca</taxon>
        <taxon>Eumalacostraca</taxon>
        <taxon>Eucarida</taxon>
        <taxon>Decapoda</taxon>
        <taxon>Dendrobranchiata</taxon>
        <taxon>Penaeoidea</taxon>
        <taxon>Penaeidae</taxon>
        <taxon>Penaeus</taxon>
    </lineage>
</organism>
<dbReference type="AlphaFoldDB" id="A0A3R7MLU1"/>
<dbReference type="EMBL" id="QCYY01000437">
    <property type="protein sequence ID" value="ROT85135.1"/>
    <property type="molecule type" value="Genomic_DNA"/>
</dbReference>
<comment type="caution">
    <text evidence="2">The sequence shown here is derived from an EMBL/GenBank/DDBJ whole genome shotgun (WGS) entry which is preliminary data.</text>
</comment>
<dbReference type="PRINTS" id="PR01217">
    <property type="entry name" value="PRICHEXTENSN"/>
</dbReference>
<reference evidence="2 3" key="1">
    <citation type="submission" date="2018-04" db="EMBL/GenBank/DDBJ databases">
        <authorList>
            <person name="Zhang X."/>
            <person name="Yuan J."/>
            <person name="Li F."/>
            <person name="Xiang J."/>
        </authorList>
    </citation>
    <scope>NUCLEOTIDE SEQUENCE [LARGE SCALE GENOMIC DNA]</scope>
    <source>
        <tissue evidence="2">Muscle</tissue>
    </source>
</reference>
<feature type="non-terminal residue" evidence="2">
    <location>
        <position position="1"/>
    </location>
</feature>
<evidence type="ECO:0000256" key="1">
    <source>
        <dbReference type="SAM" id="MobiDB-lite"/>
    </source>
</evidence>
<feature type="region of interest" description="Disordered" evidence="1">
    <location>
        <begin position="74"/>
        <end position="135"/>
    </location>
</feature>
<feature type="region of interest" description="Disordered" evidence="1">
    <location>
        <begin position="1"/>
        <end position="42"/>
    </location>
</feature>
<evidence type="ECO:0000313" key="2">
    <source>
        <dbReference type="EMBL" id="ROT85135.1"/>
    </source>
</evidence>
<proteinExistence type="predicted"/>
<reference evidence="2 3" key="2">
    <citation type="submission" date="2019-01" db="EMBL/GenBank/DDBJ databases">
        <title>The decoding of complex shrimp genome reveals the adaptation for benthos swimmer, frequently molting mechanism and breeding impact on genome.</title>
        <authorList>
            <person name="Sun Y."/>
            <person name="Gao Y."/>
            <person name="Yu Y."/>
        </authorList>
    </citation>
    <scope>NUCLEOTIDE SEQUENCE [LARGE SCALE GENOMIC DNA]</scope>
    <source>
        <tissue evidence="2">Muscle</tissue>
    </source>
</reference>
<feature type="region of interest" description="Disordered" evidence="1">
    <location>
        <begin position="263"/>
        <end position="288"/>
    </location>
</feature>
<gene>
    <name evidence="2" type="ORF">C7M84_021163</name>
</gene>
<keyword evidence="3" id="KW-1185">Reference proteome</keyword>